<proteinExistence type="predicted"/>
<dbReference type="AlphaFoldDB" id="A0A9P8RII9"/>
<accession>A0A9P8RII9</accession>
<organism evidence="1 2">
    <name type="scientific">Truncatella angustata</name>
    <dbReference type="NCBI Taxonomy" id="152316"/>
    <lineage>
        <taxon>Eukaryota</taxon>
        <taxon>Fungi</taxon>
        <taxon>Dikarya</taxon>
        <taxon>Ascomycota</taxon>
        <taxon>Pezizomycotina</taxon>
        <taxon>Sordariomycetes</taxon>
        <taxon>Xylariomycetidae</taxon>
        <taxon>Amphisphaeriales</taxon>
        <taxon>Sporocadaceae</taxon>
        <taxon>Truncatella</taxon>
    </lineage>
</organism>
<keyword evidence="2" id="KW-1185">Reference proteome</keyword>
<dbReference type="EMBL" id="JAGPXC010000012">
    <property type="protein sequence ID" value="KAH6644983.1"/>
    <property type="molecule type" value="Genomic_DNA"/>
</dbReference>
<dbReference type="RefSeq" id="XP_045951497.1">
    <property type="nucleotide sequence ID" value="XM_046094973.1"/>
</dbReference>
<evidence type="ECO:0000313" key="1">
    <source>
        <dbReference type="EMBL" id="KAH6644983.1"/>
    </source>
</evidence>
<dbReference type="Proteomes" id="UP000758603">
    <property type="component" value="Unassembled WGS sequence"/>
</dbReference>
<sequence>MRVRHSLSQFSFFVSLAILRSFRANHRPSILPPTANPILDCDDMGRTCAKTSNRSSRIIPEACTLGIETKSSPSPISGLAAGWKNYSYLRASSFCWALLRWLLASGTPWSSQHWIPRRPRLAVN</sequence>
<reference evidence="1" key="1">
    <citation type="journal article" date="2021" name="Nat. Commun.">
        <title>Genetic determinants of endophytism in the Arabidopsis root mycobiome.</title>
        <authorList>
            <person name="Mesny F."/>
            <person name="Miyauchi S."/>
            <person name="Thiergart T."/>
            <person name="Pickel B."/>
            <person name="Atanasova L."/>
            <person name="Karlsson M."/>
            <person name="Huettel B."/>
            <person name="Barry K.W."/>
            <person name="Haridas S."/>
            <person name="Chen C."/>
            <person name="Bauer D."/>
            <person name="Andreopoulos W."/>
            <person name="Pangilinan J."/>
            <person name="LaButti K."/>
            <person name="Riley R."/>
            <person name="Lipzen A."/>
            <person name="Clum A."/>
            <person name="Drula E."/>
            <person name="Henrissat B."/>
            <person name="Kohler A."/>
            <person name="Grigoriev I.V."/>
            <person name="Martin F.M."/>
            <person name="Hacquard S."/>
        </authorList>
    </citation>
    <scope>NUCLEOTIDE SEQUENCE</scope>
    <source>
        <strain evidence="1">MPI-SDFR-AT-0073</strain>
    </source>
</reference>
<evidence type="ECO:0000313" key="2">
    <source>
        <dbReference type="Proteomes" id="UP000758603"/>
    </source>
</evidence>
<gene>
    <name evidence="1" type="ORF">BKA67DRAFT_126208</name>
</gene>
<comment type="caution">
    <text evidence="1">The sequence shown here is derived from an EMBL/GenBank/DDBJ whole genome shotgun (WGS) entry which is preliminary data.</text>
</comment>
<name>A0A9P8RII9_9PEZI</name>
<dbReference type="GeneID" id="70123866"/>
<protein>
    <submittedName>
        <fullName evidence="1">Uncharacterized protein</fullName>
    </submittedName>
</protein>